<sequence>MLKMNSKKLFVIFFFIVLIILAYFSRSILKPILFSILIAYIVNPFVNYLIAKGVNKKIAVILSLLILFLFAFLLIIIIVPGIVKDVLSLLQNADEYRVIADKYKNSTGYNVLPQYMRSAVDSSILKVQLVITDYLKRFFNQIIDFSMELPTYILMPVFVYYFLADKDYLLSFIKSFIPYNERNKVLELGSEIDKVIGGFIKSQIILSIVIFILTFVAMVVLKIKYPLIIAFVNGIANIIPYFGPIIGFLPAFLSASAQSINKAVIVAIVFFIIQEFESGIIAPKLMGESLGIHPVFIMVILLIGGKFFGAWGLILSIPIAGVIKVTYNYIIKSLY</sequence>
<dbReference type="PANTHER" id="PTHR21716">
    <property type="entry name" value="TRANSMEMBRANE PROTEIN"/>
    <property type="match status" value="1"/>
</dbReference>
<keyword evidence="6 8" id="KW-1133">Transmembrane helix</keyword>
<feature type="transmembrane region" description="Helical" evidence="8">
    <location>
        <begin position="9"/>
        <end position="26"/>
    </location>
</feature>
<accession>A0A1T4WWC9</accession>
<reference evidence="10" key="1">
    <citation type="submission" date="2017-02" db="EMBL/GenBank/DDBJ databases">
        <authorList>
            <person name="Varghese N."/>
            <person name="Submissions S."/>
        </authorList>
    </citation>
    <scope>NUCLEOTIDE SEQUENCE [LARGE SCALE GENOMIC DNA]</scope>
    <source>
        <strain evidence="10">USBA 833</strain>
    </source>
</reference>
<evidence type="ECO:0000256" key="2">
    <source>
        <dbReference type="ARBA" id="ARBA00009773"/>
    </source>
</evidence>
<evidence type="ECO:0000256" key="7">
    <source>
        <dbReference type="ARBA" id="ARBA00023136"/>
    </source>
</evidence>
<organism evidence="9 10">
    <name type="scientific">Caloramator quimbayensis</name>
    <dbReference type="NCBI Taxonomy" id="1147123"/>
    <lineage>
        <taxon>Bacteria</taxon>
        <taxon>Bacillati</taxon>
        <taxon>Bacillota</taxon>
        <taxon>Clostridia</taxon>
        <taxon>Eubacteriales</taxon>
        <taxon>Clostridiaceae</taxon>
        <taxon>Caloramator</taxon>
    </lineage>
</organism>
<comment type="similarity">
    <text evidence="2">Belongs to the autoinducer-2 exporter (AI-2E) (TC 2.A.86) family.</text>
</comment>
<proteinExistence type="inferred from homology"/>
<keyword evidence="7 8" id="KW-0472">Membrane</keyword>
<evidence type="ECO:0000256" key="3">
    <source>
        <dbReference type="ARBA" id="ARBA00022448"/>
    </source>
</evidence>
<keyword evidence="4" id="KW-1003">Cell membrane</keyword>
<evidence type="ECO:0000256" key="8">
    <source>
        <dbReference type="SAM" id="Phobius"/>
    </source>
</evidence>
<evidence type="ECO:0000256" key="5">
    <source>
        <dbReference type="ARBA" id="ARBA00022692"/>
    </source>
</evidence>
<feature type="transmembrane region" description="Helical" evidence="8">
    <location>
        <begin position="145"/>
        <end position="164"/>
    </location>
</feature>
<comment type="subcellular location">
    <subcellularLocation>
        <location evidence="1">Cell membrane</location>
        <topology evidence="1">Multi-pass membrane protein</topology>
    </subcellularLocation>
</comment>
<feature type="transmembrane region" description="Helical" evidence="8">
    <location>
        <begin position="295"/>
        <end position="323"/>
    </location>
</feature>
<dbReference type="STRING" id="1147123.SAMN05443428_10496"/>
<dbReference type="PANTHER" id="PTHR21716:SF53">
    <property type="entry name" value="PERMEASE PERM-RELATED"/>
    <property type="match status" value="1"/>
</dbReference>
<feature type="transmembrane region" description="Helical" evidence="8">
    <location>
        <begin position="227"/>
        <end position="252"/>
    </location>
</feature>
<gene>
    <name evidence="9" type="ORF">SAMN05443428_10496</name>
</gene>
<evidence type="ECO:0000256" key="4">
    <source>
        <dbReference type="ARBA" id="ARBA00022475"/>
    </source>
</evidence>
<dbReference type="RefSeq" id="WP_078695727.1">
    <property type="nucleotide sequence ID" value="NZ_FUYH01000004.1"/>
</dbReference>
<dbReference type="Pfam" id="PF01594">
    <property type="entry name" value="AI-2E_transport"/>
    <property type="match status" value="1"/>
</dbReference>
<dbReference type="AlphaFoldDB" id="A0A1T4WWC9"/>
<evidence type="ECO:0000313" key="9">
    <source>
        <dbReference type="EMBL" id="SKA81670.1"/>
    </source>
</evidence>
<feature type="transmembrane region" description="Helical" evidence="8">
    <location>
        <begin position="32"/>
        <end position="51"/>
    </location>
</feature>
<dbReference type="Proteomes" id="UP000190105">
    <property type="component" value="Unassembled WGS sequence"/>
</dbReference>
<feature type="transmembrane region" description="Helical" evidence="8">
    <location>
        <begin position="264"/>
        <end position="283"/>
    </location>
</feature>
<keyword evidence="3" id="KW-0813">Transport</keyword>
<keyword evidence="10" id="KW-1185">Reference proteome</keyword>
<name>A0A1T4WWC9_9CLOT</name>
<protein>
    <submittedName>
        <fullName evidence="9">Predicted PurR-regulated permease PerM</fullName>
    </submittedName>
</protein>
<dbReference type="GO" id="GO:0005886">
    <property type="term" value="C:plasma membrane"/>
    <property type="evidence" value="ECO:0007669"/>
    <property type="project" value="UniProtKB-SubCell"/>
</dbReference>
<evidence type="ECO:0000256" key="6">
    <source>
        <dbReference type="ARBA" id="ARBA00022989"/>
    </source>
</evidence>
<dbReference type="EMBL" id="FUYH01000004">
    <property type="protein sequence ID" value="SKA81670.1"/>
    <property type="molecule type" value="Genomic_DNA"/>
</dbReference>
<dbReference type="GO" id="GO:0055085">
    <property type="term" value="P:transmembrane transport"/>
    <property type="evidence" value="ECO:0007669"/>
    <property type="project" value="TreeGrafter"/>
</dbReference>
<feature type="transmembrane region" description="Helical" evidence="8">
    <location>
        <begin position="58"/>
        <end position="83"/>
    </location>
</feature>
<evidence type="ECO:0000313" key="10">
    <source>
        <dbReference type="Proteomes" id="UP000190105"/>
    </source>
</evidence>
<dbReference type="OrthoDB" id="9793390at2"/>
<keyword evidence="5 8" id="KW-0812">Transmembrane</keyword>
<dbReference type="InterPro" id="IPR002549">
    <property type="entry name" value="AI-2E-like"/>
</dbReference>
<feature type="transmembrane region" description="Helical" evidence="8">
    <location>
        <begin position="204"/>
        <end position="221"/>
    </location>
</feature>
<evidence type="ECO:0000256" key="1">
    <source>
        <dbReference type="ARBA" id="ARBA00004651"/>
    </source>
</evidence>